<comment type="caution">
    <text evidence="1">The sequence shown here is derived from an EMBL/GenBank/DDBJ whole genome shotgun (WGS) entry which is preliminary data.</text>
</comment>
<proteinExistence type="predicted"/>
<sequence length="95" mass="10114">MGTASIIEKEKGIWGQNSNAMVLGMAIIKKGRNSTLNQKTSDSLENVKHRGGGRELENEMCLGNGDYMKKGGKGSDGSEAGVVWDCIWVGGGNVR</sequence>
<gene>
    <name evidence="1" type="ORF">TIFTF001_027882</name>
</gene>
<dbReference type="EMBL" id="BTGU01000081">
    <property type="protein sequence ID" value="GMN58780.1"/>
    <property type="molecule type" value="Genomic_DNA"/>
</dbReference>
<accession>A0AA88DP80</accession>
<dbReference type="AlphaFoldDB" id="A0AA88DP80"/>
<name>A0AA88DP80_FICCA</name>
<protein>
    <submittedName>
        <fullName evidence="1">Uncharacterized protein</fullName>
    </submittedName>
</protein>
<keyword evidence="2" id="KW-1185">Reference proteome</keyword>
<evidence type="ECO:0000313" key="2">
    <source>
        <dbReference type="Proteomes" id="UP001187192"/>
    </source>
</evidence>
<evidence type="ECO:0000313" key="1">
    <source>
        <dbReference type="EMBL" id="GMN58780.1"/>
    </source>
</evidence>
<reference evidence="1" key="1">
    <citation type="submission" date="2023-07" db="EMBL/GenBank/DDBJ databases">
        <title>draft genome sequence of fig (Ficus carica).</title>
        <authorList>
            <person name="Takahashi T."/>
            <person name="Nishimura K."/>
        </authorList>
    </citation>
    <scope>NUCLEOTIDE SEQUENCE</scope>
</reference>
<organism evidence="1 2">
    <name type="scientific">Ficus carica</name>
    <name type="common">Common fig</name>
    <dbReference type="NCBI Taxonomy" id="3494"/>
    <lineage>
        <taxon>Eukaryota</taxon>
        <taxon>Viridiplantae</taxon>
        <taxon>Streptophyta</taxon>
        <taxon>Embryophyta</taxon>
        <taxon>Tracheophyta</taxon>
        <taxon>Spermatophyta</taxon>
        <taxon>Magnoliopsida</taxon>
        <taxon>eudicotyledons</taxon>
        <taxon>Gunneridae</taxon>
        <taxon>Pentapetalae</taxon>
        <taxon>rosids</taxon>
        <taxon>fabids</taxon>
        <taxon>Rosales</taxon>
        <taxon>Moraceae</taxon>
        <taxon>Ficeae</taxon>
        <taxon>Ficus</taxon>
    </lineage>
</organism>
<dbReference type="Proteomes" id="UP001187192">
    <property type="component" value="Unassembled WGS sequence"/>
</dbReference>